<proteinExistence type="predicted"/>
<evidence type="ECO:0000313" key="2">
    <source>
        <dbReference type="Proteomes" id="UP001183643"/>
    </source>
</evidence>
<keyword evidence="2" id="KW-1185">Reference proteome</keyword>
<accession>A0AAE4CC81</accession>
<dbReference type="RefSeq" id="WP_310372158.1">
    <property type="nucleotide sequence ID" value="NZ_JAVDYB010000001.1"/>
</dbReference>
<reference evidence="1" key="1">
    <citation type="submission" date="2023-07" db="EMBL/GenBank/DDBJ databases">
        <title>Sequencing the genomes of 1000 actinobacteria strains.</title>
        <authorList>
            <person name="Klenk H.-P."/>
        </authorList>
    </citation>
    <scope>NUCLEOTIDE SEQUENCE</scope>
    <source>
        <strain evidence="1">DSM 44707</strain>
    </source>
</reference>
<sequence length="48" mass="5129">MLARANGGTVDIPDLDQAIARFNTALAAVPEQVADRDRHTLLTALGLR</sequence>
<dbReference type="AlphaFoldDB" id="A0AAE4CC81"/>
<comment type="caution">
    <text evidence="1">The sequence shown here is derived from an EMBL/GenBank/DDBJ whole genome shotgun (WGS) entry which is preliminary data.</text>
</comment>
<organism evidence="1 2">
    <name type="scientific">Catenuloplanes atrovinosus</name>
    <dbReference type="NCBI Taxonomy" id="137266"/>
    <lineage>
        <taxon>Bacteria</taxon>
        <taxon>Bacillati</taxon>
        <taxon>Actinomycetota</taxon>
        <taxon>Actinomycetes</taxon>
        <taxon>Micromonosporales</taxon>
        <taxon>Micromonosporaceae</taxon>
        <taxon>Catenuloplanes</taxon>
    </lineage>
</organism>
<dbReference type="Proteomes" id="UP001183643">
    <property type="component" value="Unassembled WGS sequence"/>
</dbReference>
<gene>
    <name evidence="1" type="ORF">J2S41_005715</name>
</gene>
<protein>
    <submittedName>
        <fullName evidence="1">Uncharacterized protein</fullName>
    </submittedName>
</protein>
<evidence type="ECO:0000313" key="1">
    <source>
        <dbReference type="EMBL" id="MDR7278937.1"/>
    </source>
</evidence>
<dbReference type="EMBL" id="JAVDYB010000001">
    <property type="protein sequence ID" value="MDR7278937.1"/>
    <property type="molecule type" value="Genomic_DNA"/>
</dbReference>
<name>A0AAE4CC81_9ACTN</name>